<dbReference type="PANTHER" id="PTHR10788">
    <property type="entry name" value="TREHALOSE-6-PHOSPHATE SYNTHASE"/>
    <property type="match status" value="1"/>
</dbReference>
<dbReference type="GO" id="GO:0003825">
    <property type="term" value="F:alpha,alpha-trehalose-phosphate synthase (UDP-forming) activity"/>
    <property type="evidence" value="ECO:0007669"/>
    <property type="project" value="TreeGrafter"/>
</dbReference>
<reference evidence="11" key="1">
    <citation type="submission" date="2023-03" db="EMBL/GenBank/DDBJ databases">
        <title>Edaphobacter sp.</title>
        <authorList>
            <person name="Huber K.J."/>
            <person name="Papendorf J."/>
            <person name="Pilke C."/>
            <person name="Bunk B."/>
            <person name="Sproeer C."/>
            <person name="Pester M."/>
        </authorList>
    </citation>
    <scope>NUCLEOTIDE SEQUENCE</scope>
    <source>
        <strain evidence="11">DSM 110680</strain>
    </source>
</reference>
<dbReference type="PANTHER" id="PTHR10788:SF106">
    <property type="entry name" value="BCDNA.GH08860"/>
    <property type="match status" value="1"/>
</dbReference>
<proteinExistence type="inferred from homology"/>
<dbReference type="AlphaFoldDB" id="A0AAU7DNN0"/>
<accession>A0AAU7DNN0</accession>
<evidence type="ECO:0000256" key="7">
    <source>
        <dbReference type="ARBA" id="ARBA00066821"/>
    </source>
</evidence>
<keyword evidence="3" id="KW-0808">Transferase</keyword>
<dbReference type="RefSeq" id="WP_348264620.1">
    <property type="nucleotide sequence ID" value="NZ_CP121196.1"/>
</dbReference>
<sequence length="796" mass="90106">MHSFRLRLILALIAGVTLLSVASTYFEVLEHKHILRQELEWRSSWLGTSLSPQVESALAQGNTGGLAAIAANAKAQTGALGIGIYDPKGQLIASAGVPEVFQALAHSPFESLAKKTPVGSLAQTQVERAIKKGSQINGFGHTRNTQWLEEAFPLHDGNRLVGALVVLVDSGYIRDEGYDLWRRSFWWILATVVLIVTVTFGMVRWFLMRPLMRVAERLRRLRMGHFERGLSSGSAEMSIFSPLAREVETMAESLIAARAAAAAEARLRDAGEHFWTPERLAVHMRNKASGRIFVVSNREPYMHVRDGRKTMCVVPPSGLVTAIEPVLRACDGVWVASGSGNADRENVDEFDRLRVPPDDPKYTLRRVWLSAEEESQYYDGFANEGLWPLCHIAHTRPIFRASDYEAYRRVNERFAAALLDEMKGSAEPLVFVQDYHFALLPRLIKNARPDARVAIFWHIPWPNPEAFGICPWQAQLLDGLLGADLIGFHIPLHCHNFLSTVDRVLESRTDREHMTARRLGHTTAIKPYPVSVAFSGGMPSSLRVMMSEKEEDRREERRVLLSEFGVRAETIAVGVDRLDYTKGIVERLLAIEELLVQHPWHRERLTMVQIAAPSRTRIPSYADLRRRVDEEVRRINHRFQTSRWKPVVLIDRQCNHEEVNRWYRIADVCLVTSLHDGMNLVAKEYVAARDDEDGVLVLSKFAGAAVELRDALIVNPYDVAEVGEAIHRGLDMPREERRVRMQEMRKQVMEHNIYRWAAMILGDLRDVRLESPDAAETYSGSSAETVISIDPYRKMA</sequence>
<evidence type="ECO:0000256" key="1">
    <source>
        <dbReference type="ARBA" id="ARBA00008799"/>
    </source>
</evidence>
<dbReference type="InterPro" id="IPR001830">
    <property type="entry name" value="Glyco_trans_20"/>
</dbReference>
<dbReference type="GO" id="GO:0033828">
    <property type="term" value="F:glucosylglycerol-phosphate synthase activity"/>
    <property type="evidence" value="ECO:0007669"/>
    <property type="project" value="UniProtKB-EC"/>
</dbReference>
<dbReference type="EC" id="2.4.1.213" evidence="7"/>
<protein>
    <recommendedName>
        <fullName evidence="8">Glucosylglycerol-phosphate synthase</fullName>
        <ecNumber evidence="7">2.4.1.213</ecNumber>
    </recommendedName>
    <alternativeName>
        <fullName evidence="9">Glucosyl-glycerol-phosphate synthase</fullName>
    </alternativeName>
</protein>
<evidence type="ECO:0000256" key="10">
    <source>
        <dbReference type="SAM" id="Phobius"/>
    </source>
</evidence>
<dbReference type="SUPFAM" id="SSF53756">
    <property type="entry name" value="UDP-Glycosyltransferase/glycogen phosphorylase"/>
    <property type="match status" value="1"/>
</dbReference>
<keyword evidence="10" id="KW-1133">Transmembrane helix</keyword>
<comment type="pathway">
    <text evidence="6">Glycan metabolism; glucosylglycerol biosynthesis.</text>
</comment>
<evidence type="ECO:0000256" key="6">
    <source>
        <dbReference type="ARBA" id="ARBA00060702"/>
    </source>
</evidence>
<comment type="catalytic activity">
    <reaction evidence="4">
        <text>ADP-alpha-D-glucose + sn-glycerol 3-phosphate = 2-O-(alpha-D-glucopyranosyl)-sn-glycerol 3-phosphate + ADP + H(+)</text>
        <dbReference type="Rhea" id="RHEA:12881"/>
        <dbReference type="ChEBI" id="CHEBI:15378"/>
        <dbReference type="ChEBI" id="CHEBI:57498"/>
        <dbReference type="ChEBI" id="CHEBI:57597"/>
        <dbReference type="ChEBI" id="CHEBI:87089"/>
        <dbReference type="ChEBI" id="CHEBI:456216"/>
        <dbReference type="EC" id="2.4.1.213"/>
    </reaction>
</comment>
<dbReference type="Pfam" id="PF00982">
    <property type="entry name" value="Glyco_transf_20"/>
    <property type="match status" value="1"/>
</dbReference>
<dbReference type="GO" id="GO:0005992">
    <property type="term" value="P:trehalose biosynthetic process"/>
    <property type="evidence" value="ECO:0007669"/>
    <property type="project" value="InterPro"/>
</dbReference>
<dbReference type="FunFam" id="3.40.50.2000:FF:000010">
    <property type="entry name" value="Alpha,alpha-trehalose-phosphate synthase"/>
    <property type="match status" value="1"/>
</dbReference>
<evidence type="ECO:0000313" key="11">
    <source>
        <dbReference type="EMBL" id="XBH19403.1"/>
    </source>
</evidence>
<comment type="function">
    <text evidence="5">Involved in salt tolerance by producing GG-phosphate from ADP-glucose and glycerol-3-phosphate (G3P), an intermediate in the synthesis of the osmolyte glucosylglycerol (GG).</text>
</comment>
<dbReference type="Gene3D" id="3.40.50.2000">
    <property type="entry name" value="Glycogen Phosphorylase B"/>
    <property type="match status" value="2"/>
</dbReference>
<keyword evidence="10" id="KW-0812">Transmembrane</keyword>
<evidence type="ECO:0000256" key="5">
    <source>
        <dbReference type="ARBA" id="ARBA00055920"/>
    </source>
</evidence>
<evidence type="ECO:0000256" key="4">
    <source>
        <dbReference type="ARBA" id="ARBA00052754"/>
    </source>
</evidence>
<feature type="transmembrane region" description="Helical" evidence="10">
    <location>
        <begin position="185"/>
        <end position="207"/>
    </location>
</feature>
<evidence type="ECO:0000256" key="9">
    <source>
        <dbReference type="ARBA" id="ARBA00080497"/>
    </source>
</evidence>
<comment type="similarity">
    <text evidence="1">Belongs to the glycosyltransferase 20 family.</text>
</comment>
<name>A0AAU7DNN0_9BACT</name>
<organism evidence="11">
    <name type="scientific">Telmatobacter sp. DSM 110680</name>
    <dbReference type="NCBI Taxonomy" id="3036704"/>
    <lineage>
        <taxon>Bacteria</taxon>
        <taxon>Pseudomonadati</taxon>
        <taxon>Acidobacteriota</taxon>
        <taxon>Terriglobia</taxon>
        <taxon>Terriglobales</taxon>
        <taxon>Acidobacteriaceae</taxon>
        <taxon>Telmatobacter</taxon>
    </lineage>
</organism>
<dbReference type="CDD" id="cd03788">
    <property type="entry name" value="GT20_TPS"/>
    <property type="match status" value="1"/>
</dbReference>
<evidence type="ECO:0000256" key="3">
    <source>
        <dbReference type="ARBA" id="ARBA00022679"/>
    </source>
</evidence>
<keyword evidence="2" id="KW-0328">Glycosyltransferase</keyword>
<evidence type="ECO:0000256" key="2">
    <source>
        <dbReference type="ARBA" id="ARBA00022676"/>
    </source>
</evidence>
<gene>
    <name evidence="11" type="ORF">P8935_08805</name>
</gene>
<keyword evidence="10" id="KW-0472">Membrane</keyword>
<dbReference type="EMBL" id="CP121196">
    <property type="protein sequence ID" value="XBH19403.1"/>
    <property type="molecule type" value="Genomic_DNA"/>
</dbReference>
<evidence type="ECO:0000256" key="8">
    <source>
        <dbReference type="ARBA" id="ARBA00069974"/>
    </source>
</evidence>